<protein>
    <submittedName>
        <fullName evidence="3">Uncharacterized protein conserved in bacteria</fullName>
    </submittedName>
</protein>
<proteinExistence type="predicted"/>
<dbReference type="InterPro" id="IPR018763">
    <property type="entry name" value="DUF2334"/>
</dbReference>
<dbReference type="CDD" id="cd10923">
    <property type="entry name" value="CE4_COG5298"/>
    <property type="match status" value="1"/>
</dbReference>
<dbReference type="KEGG" id="avc:NCTC10951_01057"/>
<feature type="signal peptide" evidence="2">
    <location>
        <begin position="1"/>
        <end position="35"/>
    </location>
</feature>
<sequence length="657" mass="70264">MISPTILSARRRRCALAAIAVCLGTSIASVGPAQATPQSASRAPVAVQAVAAEPAGGAQGGAANPANDADPAKQPLPAPPEPAAAAKQELPLKGDKQADVDLNQPAPAAGQVQLRDLTQNAPDVPAGAVSFSSQDAGPASTLVLFDTTGDYAKLGEYYALSMGTLASHSGAVTTLPVKDYVAGLAGRFTNVVYVGSTYDEPLPRAFIDDTLTGNIPVMWSGFNIWQLAKTDADRAAFTQRYGWDPATSYIDSTDRVTKISYNGASLKRNELNTGGIIAPHVTREQDVKVLGRAECSKPDGAATACASVAQSGTSSFPWAVSSSGLTFIGEVPLTYLGEQDRYIAAADILLDVLQPNAQQYRQAAVRLEDITPDSDPEELQAIVNYLHSENVPFQMAVVPIYTDPKGTENNGVPKEITLKDSPDLVAVLQDAVSKGGTIVQHGTTHQFGTLDNPYNAVSADDFEFIRSWCSATNDTKAPAIDCQDNSFVQIGGTLPGTSRQWASERVDRGRQVFGEVGLPTPEIFETPHYSATREAYEGIGEHYPVRYERELLYAGLLTSTQAGPHDYYGQFFPYAVNDPYGTHVLPENLGNFEPNEINQHPPRLAQEVVDAAKLNLVNTHATASFFFHPYYPLSELKKIVAGIKTEGYTFVPASELK</sequence>
<evidence type="ECO:0000313" key="4">
    <source>
        <dbReference type="Proteomes" id="UP000268658"/>
    </source>
</evidence>
<dbReference type="EMBL" id="LR134477">
    <property type="protein sequence ID" value="VEI15236.1"/>
    <property type="molecule type" value="Genomic_DNA"/>
</dbReference>
<dbReference type="OrthoDB" id="2339428at2"/>
<reference evidence="3 4" key="1">
    <citation type="submission" date="2018-12" db="EMBL/GenBank/DDBJ databases">
        <authorList>
            <consortium name="Pathogen Informatics"/>
        </authorList>
    </citation>
    <scope>NUCLEOTIDE SEQUENCE [LARGE SCALE GENOMIC DNA]</scope>
    <source>
        <strain evidence="3 4">NCTC10951</strain>
    </source>
</reference>
<evidence type="ECO:0000256" key="1">
    <source>
        <dbReference type="SAM" id="MobiDB-lite"/>
    </source>
</evidence>
<accession>A0A448PJS4</accession>
<organism evidence="3 4">
    <name type="scientific">Actinomyces viscosus</name>
    <dbReference type="NCBI Taxonomy" id="1656"/>
    <lineage>
        <taxon>Bacteria</taxon>
        <taxon>Bacillati</taxon>
        <taxon>Actinomycetota</taxon>
        <taxon>Actinomycetes</taxon>
        <taxon>Actinomycetales</taxon>
        <taxon>Actinomycetaceae</taxon>
        <taxon>Actinomyces</taxon>
    </lineage>
</organism>
<dbReference type="AlphaFoldDB" id="A0A448PJS4"/>
<keyword evidence="2" id="KW-0732">Signal</keyword>
<feature type="chain" id="PRO_5044254767" evidence="2">
    <location>
        <begin position="36"/>
        <end position="657"/>
    </location>
</feature>
<evidence type="ECO:0000256" key="2">
    <source>
        <dbReference type="SAM" id="SignalP"/>
    </source>
</evidence>
<dbReference type="Proteomes" id="UP000268658">
    <property type="component" value="Chromosome"/>
</dbReference>
<feature type="region of interest" description="Disordered" evidence="1">
    <location>
        <begin position="56"/>
        <end position="88"/>
    </location>
</feature>
<gene>
    <name evidence="3" type="ORF">NCTC10951_01057</name>
</gene>
<dbReference type="Pfam" id="PF10096">
    <property type="entry name" value="DUF2334"/>
    <property type="match status" value="1"/>
</dbReference>
<evidence type="ECO:0000313" key="3">
    <source>
        <dbReference type="EMBL" id="VEI15236.1"/>
    </source>
</evidence>
<dbReference type="RefSeq" id="WP_126413737.1">
    <property type="nucleotide sequence ID" value="NZ_LR134477.1"/>
</dbReference>
<name>A0A448PJS4_ACTVI</name>
<feature type="compositionally biased region" description="Low complexity" evidence="1">
    <location>
        <begin position="56"/>
        <end position="73"/>
    </location>
</feature>